<evidence type="ECO:0000256" key="1">
    <source>
        <dbReference type="SAM" id="Coils"/>
    </source>
</evidence>
<dbReference type="InterPro" id="IPR049777">
    <property type="entry name" value="SCO2524-like"/>
</dbReference>
<proteinExistence type="predicted"/>
<accession>A0AAE3W703</accession>
<dbReference type="Proteomes" id="UP001240236">
    <property type="component" value="Unassembled WGS sequence"/>
</dbReference>
<organism evidence="2 3">
    <name type="scientific">Catenuloplanes indicus</name>
    <dbReference type="NCBI Taxonomy" id="137267"/>
    <lineage>
        <taxon>Bacteria</taxon>
        <taxon>Bacillati</taxon>
        <taxon>Actinomycetota</taxon>
        <taxon>Actinomycetes</taxon>
        <taxon>Micromonosporales</taxon>
        <taxon>Micromonosporaceae</taxon>
        <taxon>Catenuloplanes</taxon>
    </lineage>
</organism>
<keyword evidence="3" id="KW-1185">Reference proteome</keyword>
<evidence type="ECO:0000313" key="2">
    <source>
        <dbReference type="EMBL" id="MDQ0369595.1"/>
    </source>
</evidence>
<sequence>MDVQPRQHLLEIWRAFASYSGGGAEWRWGGRDGSNSISDAEQLLCVMAPAADVPTFRIDRPDETEDDVIGSLAALGDHLEVPKRLVSLITEYLEKYTAPDGTPLFSGDTYFSAAEPHTADEIKPEQRALDVVDSFSISVTLMLATIGFAKTFRAVVTRETLRQQVDRLERMASVRLTAAMVGLLRSFAVNVFDTTDEQGRQLLKTTNQGRLPERQIVEELRLSLREINARLRDDVTIGSGAEEGSLLDDPNRLFECGWSWGLVENAPPIEGTDPIGRQPDGVAEPKPYLYFTVVALDAIRSLFSERTRLLGLLNEDQLRLAQALQLRWDLTQSYWSVVGTFGSDRWPLEDLPWVGTDGRESDYLNLLISGMVVQDLITRRASDADLARVGAVLDELANRSRITRRPFEGDAAIRLHHPGESFVLVGSEKAGGPQLGWIASDFAPVLLKRTVHLAGLLSDNEARQSATSLAGRVWAHLTDRRLTDDRAADLWDDPSRVFDIDAKPMLPSWYYTKRVVDCLIQAAQVIRSSPPRSERLTDIAADLLIEAEHLYDQEQLNGLAQRGERLRTELEQVNRQLQRARRILRQRPGSAKALAEDVLIRLDRLAAAREATAEPV</sequence>
<dbReference type="AlphaFoldDB" id="A0AAE3W703"/>
<feature type="coiled-coil region" evidence="1">
    <location>
        <begin position="556"/>
        <end position="587"/>
    </location>
</feature>
<protein>
    <submittedName>
        <fullName evidence="2">Uncharacterized protein</fullName>
    </submittedName>
</protein>
<dbReference type="RefSeq" id="WP_307244930.1">
    <property type="nucleotide sequence ID" value="NZ_JAUSUZ010000001.1"/>
</dbReference>
<dbReference type="EMBL" id="JAUSUZ010000001">
    <property type="protein sequence ID" value="MDQ0369595.1"/>
    <property type="molecule type" value="Genomic_DNA"/>
</dbReference>
<keyword evidence="1" id="KW-0175">Coiled coil</keyword>
<gene>
    <name evidence="2" type="ORF">J2S42_006264</name>
</gene>
<reference evidence="2 3" key="1">
    <citation type="submission" date="2023-07" db="EMBL/GenBank/DDBJ databases">
        <title>Sequencing the genomes of 1000 actinobacteria strains.</title>
        <authorList>
            <person name="Klenk H.-P."/>
        </authorList>
    </citation>
    <scope>NUCLEOTIDE SEQUENCE [LARGE SCALE GENOMIC DNA]</scope>
    <source>
        <strain evidence="2 3">DSM 44709</strain>
    </source>
</reference>
<evidence type="ECO:0000313" key="3">
    <source>
        <dbReference type="Proteomes" id="UP001240236"/>
    </source>
</evidence>
<name>A0AAE3W703_9ACTN</name>
<dbReference type="NCBIfam" id="NF040567">
    <property type="entry name" value="SCO2524_fam"/>
    <property type="match status" value="1"/>
</dbReference>
<comment type="caution">
    <text evidence="2">The sequence shown here is derived from an EMBL/GenBank/DDBJ whole genome shotgun (WGS) entry which is preliminary data.</text>
</comment>